<keyword evidence="3" id="KW-1185">Reference proteome</keyword>
<organism evidence="2 3">
    <name type="scientific">Methylobacterium nodulans (strain LMG 21967 / CNCM I-2342 / ORS 2060)</name>
    <dbReference type="NCBI Taxonomy" id="460265"/>
    <lineage>
        <taxon>Bacteria</taxon>
        <taxon>Pseudomonadati</taxon>
        <taxon>Pseudomonadota</taxon>
        <taxon>Alphaproteobacteria</taxon>
        <taxon>Hyphomicrobiales</taxon>
        <taxon>Methylobacteriaceae</taxon>
        <taxon>Methylobacterium</taxon>
    </lineage>
</organism>
<feature type="region of interest" description="Disordered" evidence="1">
    <location>
        <begin position="80"/>
        <end position="103"/>
    </location>
</feature>
<gene>
    <name evidence="2" type="ordered locus">Mnod_3632</name>
</gene>
<feature type="compositionally biased region" description="Basic and acidic residues" evidence="1">
    <location>
        <begin position="274"/>
        <end position="289"/>
    </location>
</feature>
<reference evidence="2 3" key="1">
    <citation type="submission" date="2009-01" db="EMBL/GenBank/DDBJ databases">
        <title>Complete sequence of chromosome of Methylobacterium nodulans ORS 2060.</title>
        <authorList>
            <consortium name="US DOE Joint Genome Institute"/>
            <person name="Lucas S."/>
            <person name="Copeland A."/>
            <person name="Lapidus A."/>
            <person name="Glavina del Rio T."/>
            <person name="Dalin E."/>
            <person name="Tice H."/>
            <person name="Bruce D."/>
            <person name="Goodwin L."/>
            <person name="Pitluck S."/>
            <person name="Sims D."/>
            <person name="Brettin T."/>
            <person name="Detter J.C."/>
            <person name="Han C."/>
            <person name="Larimer F."/>
            <person name="Land M."/>
            <person name="Hauser L."/>
            <person name="Kyrpides N."/>
            <person name="Ivanova N."/>
            <person name="Marx C.J."/>
            <person name="Richardson P."/>
        </authorList>
    </citation>
    <scope>NUCLEOTIDE SEQUENCE [LARGE SCALE GENOMIC DNA]</scope>
    <source>
        <strain evidence="3">LMG 21967 / CNCM I-2342 / ORS 2060</strain>
    </source>
</reference>
<sequence length="310" mass="33184">MLCLLPSPRPGSGGRRGGLLGRRSDPDPGRAKGARITRVGATPHPCGSPWQESSRSAIKALPARVPKPKPALLHNLLISARDPADEQSETPGPEPAAARSMRSRAGAAQHCGAAPAGRCCHDTHFLRQASRARACSHRPLACHRGSRLHCGWDFAAADGDPAERRRAILGIGNIRRSVPWFGDENDAKAKNSKRAQPRHPAWSLSRRRGQGFSGRTSDTSKTESLPANGAALVLRPALPRPPGPLSVTGSIPTAQEADASGRRYHPWSGSMANRADEPGWEKREPEARRLGSARFTDPCPPDSLLCETVS</sequence>
<name>B8IQ41_METNO</name>
<proteinExistence type="predicted"/>
<accession>B8IQ41</accession>
<evidence type="ECO:0000313" key="2">
    <source>
        <dbReference type="EMBL" id="ACL58541.1"/>
    </source>
</evidence>
<evidence type="ECO:0000256" key="1">
    <source>
        <dbReference type="SAM" id="MobiDB-lite"/>
    </source>
</evidence>
<dbReference type="KEGG" id="mno:Mnod_3632"/>
<feature type="compositionally biased region" description="Gly residues" evidence="1">
    <location>
        <begin position="11"/>
        <end position="20"/>
    </location>
</feature>
<dbReference type="HOGENOM" id="CLU_896615_0_0_5"/>
<protein>
    <submittedName>
        <fullName evidence="2">Uncharacterized protein</fullName>
    </submittedName>
</protein>
<feature type="region of interest" description="Disordered" evidence="1">
    <location>
        <begin position="185"/>
        <end position="310"/>
    </location>
</feature>
<feature type="region of interest" description="Disordered" evidence="1">
    <location>
        <begin position="1"/>
        <end position="64"/>
    </location>
</feature>
<dbReference type="Proteomes" id="UP000008207">
    <property type="component" value="Chromosome"/>
</dbReference>
<feature type="compositionally biased region" description="Polar residues" evidence="1">
    <location>
        <begin position="213"/>
        <end position="225"/>
    </location>
</feature>
<dbReference type="AlphaFoldDB" id="B8IQ41"/>
<evidence type="ECO:0000313" key="3">
    <source>
        <dbReference type="Proteomes" id="UP000008207"/>
    </source>
</evidence>
<dbReference type="EMBL" id="CP001349">
    <property type="protein sequence ID" value="ACL58541.1"/>
    <property type="molecule type" value="Genomic_DNA"/>
</dbReference>